<keyword evidence="7 8" id="KW-0472">Membrane</keyword>
<evidence type="ECO:0000256" key="1">
    <source>
        <dbReference type="ARBA" id="ARBA00004141"/>
    </source>
</evidence>
<dbReference type="GO" id="GO:0016020">
    <property type="term" value="C:membrane"/>
    <property type="evidence" value="ECO:0007669"/>
    <property type="project" value="UniProtKB-SubCell"/>
</dbReference>
<keyword evidence="5 8" id="KW-0812">Transmembrane</keyword>
<evidence type="ECO:0000256" key="6">
    <source>
        <dbReference type="ARBA" id="ARBA00022989"/>
    </source>
</evidence>
<organism evidence="9 10">
    <name type="scientific">Nesidiocoris tenuis</name>
    <dbReference type="NCBI Taxonomy" id="355587"/>
    <lineage>
        <taxon>Eukaryota</taxon>
        <taxon>Metazoa</taxon>
        <taxon>Ecdysozoa</taxon>
        <taxon>Arthropoda</taxon>
        <taxon>Hexapoda</taxon>
        <taxon>Insecta</taxon>
        <taxon>Pterygota</taxon>
        <taxon>Neoptera</taxon>
        <taxon>Paraneoptera</taxon>
        <taxon>Hemiptera</taxon>
        <taxon>Heteroptera</taxon>
        <taxon>Panheteroptera</taxon>
        <taxon>Cimicomorpha</taxon>
        <taxon>Miridae</taxon>
        <taxon>Dicyphina</taxon>
        <taxon>Nesidiocoris</taxon>
    </lineage>
</organism>
<reference evidence="9 10" key="1">
    <citation type="submission" date="2020-02" db="EMBL/GenBank/DDBJ databases">
        <authorList>
            <person name="Ferguson B K."/>
        </authorList>
    </citation>
    <scope>NUCLEOTIDE SEQUENCE [LARGE SCALE GENOMIC DNA]</scope>
</reference>
<feature type="transmembrane region" description="Helical" evidence="8">
    <location>
        <begin position="52"/>
        <end position="70"/>
    </location>
</feature>
<evidence type="ECO:0000256" key="8">
    <source>
        <dbReference type="SAM" id="Phobius"/>
    </source>
</evidence>
<dbReference type="PANTHER" id="PTHR11101:SF80">
    <property type="entry name" value="PHOSPHATE TRANSPORTER"/>
    <property type="match status" value="1"/>
</dbReference>
<dbReference type="OrthoDB" id="260807at2759"/>
<keyword evidence="3" id="KW-0813">Transport</keyword>
<feature type="transmembrane region" description="Helical" evidence="8">
    <location>
        <begin position="6"/>
        <end position="31"/>
    </location>
</feature>
<protein>
    <recommendedName>
        <fullName evidence="11">Phosphate transporter</fullName>
    </recommendedName>
</protein>
<gene>
    <name evidence="9" type="ORF">NTEN_LOCUS10607</name>
</gene>
<evidence type="ECO:0000256" key="3">
    <source>
        <dbReference type="ARBA" id="ARBA00022448"/>
    </source>
</evidence>
<dbReference type="GO" id="GO:0005315">
    <property type="term" value="F:phosphate transmembrane transporter activity"/>
    <property type="evidence" value="ECO:0007669"/>
    <property type="project" value="InterPro"/>
</dbReference>
<dbReference type="Proteomes" id="UP000479000">
    <property type="component" value="Unassembled WGS sequence"/>
</dbReference>
<accession>A0A6H5GPT6</accession>
<comment type="similarity">
    <text evidence="2">Belongs to the inorganic phosphate transporter (PiT) (TC 2.A.20) family.</text>
</comment>
<dbReference type="InterPro" id="IPR001204">
    <property type="entry name" value="Phos_transporter"/>
</dbReference>
<dbReference type="PANTHER" id="PTHR11101">
    <property type="entry name" value="PHOSPHATE TRANSPORTER"/>
    <property type="match status" value="1"/>
</dbReference>
<name>A0A6H5GPT6_9HEMI</name>
<dbReference type="EMBL" id="CADCXU010015935">
    <property type="protein sequence ID" value="CAB0005130.1"/>
    <property type="molecule type" value="Genomic_DNA"/>
</dbReference>
<keyword evidence="6 8" id="KW-1133">Transmembrane helix</keyword>
<comment type="subcellular location">
    <subcellularLocation>
        <location evidence="1">Membrane</location>
        <topology evidence="1">Multi-pass membrane protein</topology>
    </subcellularLocation>
</comment>
<proteinExistence type="inferred from homology"/>
<evidence type="ECO:0000313" key="10">
    <source>
        <dbReference type="Proteomes" id="UP000479000"/>
    </source>
</evidence>
<keyword evidence="10" id="KW-1185">Reference proteome</keyword>
<keyword evidence="4" id="KW-0592">Phosphate transport</keyword>
<evidence type="ECO:0000256" key="2">
    <source>
        <dbReference type="ARBA" id="ARBA00009916"/>
    </source>
</evidence>
<dbReference type="Pfam" id="PF01384">
    <property type="entry name" value="PHO4"/>
    <property type="match status" value="1"/>
</dbReference>
<evidence type="ECO:0000256" key="5">
    <source>
        <dbReference type="ARBA" id="ARBA00022692"/>
    </source>
</evidence>
<evidence type="ECO:0000256" key="7">
    <source>
        <dbReference type="ARBA" id="ARBA00023136"/>
    </source>
</evidence>
<evidence type="ECO:0008006" key="11">
    <source>
        <dbReference type="Google" id="ProtNLM"/>
    </source>
</evidence>
<evidence type="ECO:0000313" key="9">
    <source>
        <dbReference type="EMBL" id="CAB0005130.1"/>
    </source>
</evidence>
<dbReference type="AlphaFoldDB" id="A0A6H5GPT6"/>
<dbReference type="GO" id="GO:0035435">
    <property type="term" value="P:phosphate ion transmembrane transport"/>
    <property type="evidence" value="ECO:0007669"/>
    <property type="project" value="TreeGrafter"/>
</dbReference>
<evidence type="ECO:0000256" key="4">
    <source>
        <dbReference type="ARBA" id="ARBA00022592"/>
    </source>
</evidence>
<sequence length="232" mass="25611">MNLVGLYYITVASWFVSPLLSGLVSVVLFVAIRRLILNAETPVTPALRALPFFYMVTIAINVFSIVHNGPKHSSRDGSPRNSRIMEEAKTLPVIVEVPANNNGYILAESESLSQIEVKRDEEDTDRPEIVRVFSFLQILTATFGSFAHGGNDVRCRNGVAVGTFSEHRSKKLNIVVDIARTAQPANARRRGRRAALLCGTQPHRRVRCPGDAIASVDRRPQGIRLSNLLRGP</sequence>